<dbReference type="Proteomes" id="UP000683925">
    <property type="component" value="Unassembled WGS sequence"/>
</dbReference>
<reference evidence="2" key="1">
    <citation type="submission" date="2021-01" db="EMBL/GenBank/DDBJ databases">
        <authorList>
            <consortium name="Genoscope - CEA"/>
            <person name="William W."/>
        </authorList>
    </citation>
    <scope>NUCLEOTIDE SEQUENCE</scope>
</reference>
<accession>A0A8S1TTX5</accession>
<keyword evidence="3" id="KW-1185">Reference proteome</keyword>
<dbReference type="AlphaFoldDB" id="A0A8S1TTX5"/>
<protein>
    <recommendedName>
        <fullName evidence="4">Transmembrane protein</fullName>
    </recommendedName>
</protein>
<dbReference type="OrthoDB" id="310204at2759"/>
<gene>
    <name evidence="2" type="ORF">POCTA_138.1.T0300331</name>
</gene>
<proteinExistence type="predicted"/>
<feature type="transmembrane region" description="Helical" evidence="1">
    <location>
        <begin position="155"/>
        <end position="174"/>
    </location>
</feature>
<evidence type="ECO:0000313" key="2">
    <source>
        <dbReference type="EMBL" id="CAD8155493.1"/>
    </source>
</evidence>
<comment type="caution">
    <text evidence="2">The sequence shown here is derived from an EMBL/GenBank/DDBJ whole genome shotgun (WGS) entry which is preliminary data.</text>
</comment>
<keyword evidence="1" id="KW-0472">Membrane</keyword>
<name>A0A8S1TTX5_PAROT</name>
<organism evidence="2 3">
    <name type="scientific">Paramecium octaurelia</name>
    <dbReference type="NCBI Taxonomy" id="43137"/>
    <lineage>
        <taxon>Eukaryota</taxon>
        <taxon>Sar</taxon>
        <taxon>Alveolata</taxon>
        <taxon>Ciliophora</taxon>
        <taxon>Intramacronucleata</taxon>
        <taxon>Oligohymenophorea</taxon>
        <taxon>Peniculida</taxon>
        <taxon>Parameciidae</taxon>
        <taxon>Paramecium</taxon>
    </lineage>
</organism>
<evidence type="ECO:0000256" key="1">
    <source>
        <dbReference type="SAM" id="Phobius"/>
    </source>
</evidence>
<keyword evidence="1" id="KW-0812">Transmembrane</keyword>
<dbReference type="EMBL" id="CAJJDP010000030">
    <property type="protein sequence ID" value="CAD8155493.1"/>
    <property type="molecule type" value="Genomic_DNA"/>
</dbReference>
<keyword evidence="1" id="KW-1133">Transmembrane helix</keyword>
<evidence type="ECO:0000313" key="3">
    <source>
        <dbReference type="Proteomes" id="UP000683925"/>
    </source>
</evidence>
<evidence type="ECO:0008006" key="4">
    <source>
        <dbReference type="Google" id="ProtNLM"/>
    </source>
</evidence>
<sequence>MNVQENGKQCALIEEEGEDQFCSVIGCRYLLIKYSLCNGAQIGDDVCVPLSDSSCVSCQEIVDPCICLQFENYCEYDKFDNACKSKQCGSFNQETCPDSRCQFDDKNQICIPLCENNYNRQQCNHFQSHCTWDMDSKLCKQQDKFYNYTEPSTTIIVINVNGLILRIILFTVILQF</sequence>